<evidence type="ECO:0000313" key="23">
    <source>
        <dbReference type="Proteomes" id="UP000799429"/>
    </source>
</evidence>
<dbReference type="InterPro" id="IPR000873">
    <property type="entry name" value="AMP-dep_synth/lig_dom"/>
</dbReference>
<dbReference type="GO" id="GO:0005324">
    <property type="term" value="F:long-chain fatty acid transmembrane transporter activity"/>
    <property type="evidence" value="ECO:0007669"/>
    <property type="project" value="TreeGrafter"/>
</dbReference>
<dbReference type="InterPro" id="IPR020845">
    <property type="entry name" value="AMP-binding_CS"/>
</dbReference>
<keyword evidence="10" id="KW-0547">Nucleotide-binding</keyword>
<name>A0A9P4S0U3_9PEZI</name>
<dbReference type="FunFam" id="3.30.300.30:FF:000002">
    <property type="entry name" value="Long-chain fatty acid transport protein 1"/>
    <property type="match status" value="1"/>
</dbReference>
<dbReference type="OrthoDB" id="10253869at2759"/>
<keyword evidence="5" id="KW-0813">Transport</keyword>
<comment type="catalytic activity">
    <reaction evidence="16">
        <text>a very long-chain fatty acid + ATP + CoA = a very long-chain fatty acyl-CoA + AMP + diphosphate</text>
        <dbReference type="Rhea" id="RHEA:54536"/>
        <dbReference type="ChEBI" id="CHEBI:30616"/>
        <dbReference type="ChEBI" id="CHEBI:33019"/>
        <dbReference type="ChEBI" id="CHEBI:57287"/>
        <dbReference type="ChEBI" id="CHEBI:58950"/>
        <dbReference type="ChEBI" id="CHEBI:138261"/>
        <dbReference type="ChEBI" id="CHEBI:456215"/>
    </reaction>
</comment>
<keyword evidence="13" id="KW-0445">Lipid transport</keyword>
<proteinExistence type="inferred from homology"/>
<sequence length="630" mass="70471">MTSIPLTVTLPAITAAAAYLNARLSLSYDLNLVAAFGHAFIKTTIAQSQDELNFFNVLASHARSNSQRHTPFLVFNGKSYTYQESYQNAIRYATWLKIAYNVQKGEIVAIDHLNSDTFVWLWFGLWALGAKPAFINYNLRESSLVHCIKASSARLLLVDAEIQAKFTDSIREDLRDVIITILAPEILNEIEQTKGQEPAPQERQGQDTRDMAMLIYTSGTTGLPKPAVVSWSKVRGSARIIAGWLPLKQGDRFYTSMPLYHSSASLLGVCATLDAGTTIIIGRKFSVKSFWNEVRESEANIIQYVGETCRYLLSAPPSPLDKQHKVFAALGNGLRPDVWDKFKDRFGIEQISEFYAATEGVAGFWNKSRNDFSKAAIGRNGAIASLIATRFSAVIKLDQNYRPLRDARTGRCIQCKRKEPGELIFKLNPEDVQRHFQGYFGPGESKEATEKKILRSVFRKGDAWFSTGDMVKRDKENNYYFLDRVGDTFRWKSENVSTAEVSAILGSHVDVKEANVYGVEVPGHDGRAGCAAIVLRDYVEEAKIGKTLESLGAHVRGKLPRYAVPVFIRVVRHLKATGTNKHQKTELRSQGVEPGRCDLGEGESLWWLKDGRYVSFGSDQWEELKAGAKL</sequence>
<evidence type="ECO:0000256" key="16">
    <source>
        <dbReference type="ARBA" id="ARBA00051585"/>
    </source>
</evidence>
<evidence type="ECO:0000256" key="4">
    <source>
        <dbReference type="ARBA" id="ARBA00006432"/>
    </source>
</evidence>
<feature type="domain" description="AMP-dependent synthetase/ligase" evidence="20">
    <location>
        <begin position="65"/>
        <end position="380"/>
    </location>
</feature>
<comment type="function">
    <text evidence="17">Acyl-CoA synthetase required for both the import of long chain fatty acids (LCFAs) (C14-C18) and the activation very long chain fatty acids (VLCFAs) (C20-C26) by esterification of the fatty acids into metabolically active CoA-thioesters for subsequent degradation or incorporation into phospholipids. The transport and fatty acyl-CoA synthetase activities are genetically separable and are thus independent activities. Esterifies VLCFAs in the peroxisome matrix. The VLCFAs are actively transported into peroxisomes by a PXA1-PXA2 heterodimeric transporter in the peroxisomal membrane.</text>
</comment>
<evidence type="ECO:0000256" key="11">
    <source>
        <dbReference type="ARBA" id="ARBA00022840"/>
    </source>
</evidence>
<keyword evidence="23" id="KW-1185">Reference proteome</keyword>
<dbReference type="SUPFAM" id="SSF56801">
    <property type="entry name" value="Acetyl-CoA synthetase-like"/>
    <property type="match status" value="1"/>
</dbReference>
<dbReference type="GO" id="GO:0044539">
    <property type="term" value="P:long-chain fatty acid import into cell"/>
    <property type="evidence" value="ECO:0007669"/>
    <property type="project" value="TreeGrafter"/>
</dbReference>
<dbReference type="GO" id="GO:0005778">
    <property type="term" value="C:peroxisomal membrane"/>
    <property type="evidence" value="ECO:0007669"/>
    <property type="project" value="UniProtKB-SubCell"/>
</dbReference>
<comment type="caution">
    <text evidence="22">The sequence shown here is derived from an EMBL/GenBank/DDBJ whole genome shotgun (WGS) entry which is preliminary data.</text>
</comment>
<evidence type="ECO:0000259" key="20">
    <source>
        <dbReference type="Pfam" id="PF00501"/>
    </source>
</evidence>
<dbReference type="FunFam" id="3.40.50.12780:FF:000019">
    <property type="entry name" value="Long-chain fatty acid transporter"/>
    <property type="match status" value="1"/>
</dbReference>
<evidence type="ECO:0000256" key="1">
    <source>
        <dbReference type="ARBA" id="ARBA00004502"/>
    </source>
</evidence>
<dbReference type="Proteomes" id="UP000799429">
    <property type="component" value="Unassembled WGS sequence"/>
</dbReference>
<dbReference type="AlphaFoldDB" id="A0A9P4S0U3"/>
<protein>
    <recommendedName>
        <fullName evidence="18">Very long-chain fatty acid transport protein</fullName>
    </recommendedName>
    <alternativeName>
        <fullName evidence="19">Very-long-chain acyl-CoA synthetase</fullName>
    </alternativeName>
</protein>
<keyword evidence="15" id="KW-0576">Peroxisome</keyword>
<dbReference type="InterPro" id="IPR042099">
    <property type="entry name" value="ANL_N_sf"/>
</dbReference>
<comment type="subcellular location">
    <subcellularLocation>
        <location evidence="3">Cell membrane</location>
        <topology evidence="3">Multi-pass membrane protein</topology>
    </subcellularLocation>
    <subcellularLocation>
        <location evidence="1">Lipid droplet</location>
    </subcellularLocation>
    <subcellularLocation>
        <location evidence="2">Peroxisome membrane</location>
        <topology evidence="2">Multi-pass membrane protein</topology>
    </subcellularLocation>
</comment>
<keyword evidence="8" id="KW-0551">Lipid droplet</keyword>
<evidence type="ECO:0000256" key="17">
    <source>
        <dbReference type="ARBA" id="ARBA00060276"/>
    </source>
</evidence>
<evidence type="ECO:0000256" key="14">
    <source>
        <dbReference type="ARBA" id="ARBA00023136"/>
    </source>
</evidence>
<evidence type="ECO:0000256" key="6">
    <source>
        <dbReference type="ARBA" id="ARBA00022475"/>
    </source>
</evidence>
<evidence type="ECO:0000259" key="21">
    <source>
        <dbReference type="Pfam" id="PF13193"/>
    </source>
</evidence>
<evidence type="ECO:0000256" key="15">
    <source>
        <dbReference type="ARBA" id="ARBA00023140"/>
    </source>
</evidence>
<evidence type="ECO:0000256" key="2">
    <source>
        <dbReference type="ARBA" id="ARBA00004585"/>
    </source>
</evidence>
<dbReference type="GO" id="GO:0009898">
    <property type="term" value="C:cytoplasmic side of plasma membrane"/>
    <property type="evidence" value="ECO:0007669"/>
    <property type="project" value="TreeGrafter"/>
</dbReference>
<dbReference type="GO" id="GO:0004467">
    <property type="term" value="F:long-chain fatty acid-CoA ligase activity"/>
    <property type="evidence" value="ECO:0007669"/>
    <property type="project" value="TreeGrafter"/>
</dbReference>
<keyword evidence="14" id="KW-0472">Membrane</keyword>
<evidence type="ECO:0000256" key="3">
    <source>
        <dbReference type="ARBA" id="ARBA00004651"/>
    </source>
</evidence>
<dbReference type="PANTHER" id="PTHR43107:SF15">
    <property type="entry name" value="FATTY ACID TRANSPORT PROTEIN 3, ISOFORM A"/>
    <property type="match status" value="1"/>
</dbReference>
<dbReference type="PROSITE" id="PS00455">
    <property type="entry name" value="AMP_BINDING"/>
    <property type="match status" value="1"/>
</dbReference>
<dbReference type="InterPro" id="IPR045851">
    <property type="entry name" value="AMP-bd_C_sf"/>
</dbReference>
<organism evidence="22 23">
    <name type="scientific">Patellaria atrata CBS 101060</name>
    <dbReference type="NCBI Taxonomy" id="1346257"/>
    <lineage>
        <taxon>Eukaryota</taxon>
        <taxon>Fungi</taxon>
        <taxon>Dikarya</taxon>
        <taxon>Ascomycota</taxon>
        <taxon>Pezizomycotina</taxon>
        <taxon>Dothideomycetes</taxon>
        <taxon>Dothideomycetes incertae sedis</taxon>
        <taxon>Patellariales</taxon>
        <taxon>Patellariaceae</taxon>
        <taxon>Patellaria</taxon>
    </lineage>
</organism>
<gene>
    <name evidence="22" type="ORF">M501DRAFT_1061801</name>
</gene>
<evidence type="ECO:0000256" key="19">
    <source>
        <dbReference type="ARBA" id="ARBA00078285"/>
    </source>
</evidence>
<evidence type="ECO:0000256" key="10">
    <source>
        <dbReference type="ARBA" id="ARBA00022741"/>
    </source>
</evidence>
<keyword evidence="9" id="KW-0812">Transmembrane</keyword>
<evidence type="ECO:0000256" key="12">
    <source>
        <dbReference type="ARBA" id="ARBA00022989"/>
    </source>
</evidence>
<evidence type="ECO:0000256" key="18">
    <source>
        <dbReference type="ARBA" id="ARBA00068795"/>
    </source>
</evidence>
<evidence type="ECO:0000256" key="7">
    <source>
        <dbReference type="ARBA" id="ARBA00022598"/>
    </source>
</evidence>
<dbReference type="EMBL" id="MU006121">
    <property type="protein sequence ID" value="KAF2834287.1"/>
    <property type="molecule type" value="Genomic_DNA"/>
</dbReference>
<keyword evidence="7" id="KW-0436">Ligase</keyword>
<keyword evidence="11" id="KW-0067">ATP-binding</keyword>
<dbReference type="GO" id="GO:0005811">
    <property type="term" value="C:lipid droplet"/>
    <property type="evidence" value="ECO:0007669"/>
    <property type="project" value="UniProtKB-SubCell"/>
</dbReference>
<evidence type="ECO:0000256" key="13">
    <source>
        <dbReference type="ARBA" id="ARBA00023055"/>
    </source>
</evidence>
<dbReference type="GO" id="GO:0005524">
    <property type="term" value="F:ATP binding"/>
    <property type="evidence" value="ECO:0007669"/>
    <property type="project" value="UniProtKB-KW"/>
</dbReference>
<keyword evidence="6" id="KW-1003">Cell membrane</keyword>
<dbReference type="Gene3D" id="3.40.50.12780">
    <property type="entry name" value="N-terminal domain of ligase-like"/>
    <property type="match status" value="1"/>
</dbReference>
<keyword evidence="12" id="KW-1133">Transmembrane helix</keyword>
<reference evidence="22" key="1">
    <citation type="journal article" date="2020" name="Stud. Mycol.">
        <title>101 Dothideomycetes genomes: a test case for predicting lifestyles and emergence of pathogens.</title>
        <authorList>
            <person name="Haridas S."/>
            <person name="Albert R."/>
            <person name="Binder M."/>
            <person name="Bloem J."/>
            <person name="Labutti K."/>
            <person name="Salamov A."/>
            <person name="Andreopoulos B."/>
            <person name="Baker S."/>
            <person name="Barry K."/>
            <person name="Bills G."/>
            <person name="Bluhm B."/>
            <person name="Cannon C."/>
            <person name="Castanera R."/>
            <person name="Culley D."/>
            <person name="Daum C."/>
            <person name="Ezra D."/>
            <person name="Gonzalez J."/>
            <person name="Henrissat B."/>
            <person name="Kuo A."/>
            <person name="Liang C."/>
            <person name="Lipzen A."/>
            <person name="Lutzoni F."/>
            <person name="Magnuson J."/>
            <person name="Mondo S."/>
            <person name="Nolan M."/>
            <person name="Ohm R."/>
            <person name="Pangilinan J."/>
            <person name="Park H.-J."/>
            <person name="Ramirez L."/>
            <person name="Alfaro M."/>
            <person name="Sun H."/>
            <person name="Tritt A."/>
            <person name="Yoshinaga Y."/>
            <person name="Zwiers L.-H."/>
            <person name="Turgeon B."/>
            <person name="Goodwin S."/>
            <person name="Spatafora J."/>
            <person name="Crous P."/>
            <person name="Grigoriev I."/>
        </authorList>
    </citation>
    <scope>NUCLEOTIDE SEQUENCE</scope>
    <source>
        <strain evidence="22">CBS 101060</strain>
    </source>
</reference>
<evidence type="ECO:0000256" key="9">
    <source>
        <dbReference type="ARBA" id="ARBA00022692"/>
    </source>
</evidence>
<dbReference type="Pfam" id="PF00501">
    <property type="entry name" value="AMP-binding"/>
    <property type="match status" value="1"/>
</dbReference>
<comment type="similarity">
    <text evidence="4">Belongs to the ATP-dependent AMP-binding enzyme family.</text>
</comment>
<dbReference type="PANTHER" id="PTHR43107">
    <property type="entry name" value="LONG-CHAIN FATTY ACID TRANSPORT PROTEIN"/>
    <property type="match status" value="1"/>
</dbReference>
<evidence type="ECO:0000256" key="8">
    <source>
        <dbReference type="ARBA" id="ARBA00022677"/>
    </source>
</evidence>
<accession>A0A9P4S0U3</accession>
<evidence type="ECO:0000313" key="22">
    <source>
        <dbReference type="EMBL" id="KAF2834287.1"/>
    </source>
</evidence>
<dbReference type="Pfam" id="PF13193">
    <property type="entry name" value="AMP-binding_C"/>
    <property type="match status" value="1"/>
</dbReference>
<evidence type="ECO:0000256" key="5">
    <source>
        <dbReference type="ARBA" id="ARBA00022448"/>
    </source>
</evidence>
<dbReference type="InterPro" id="IPR025110">
    <property type="entry name" value="AMP-bd_C"/>
</dbReference>
<dbReference type="Gene3D" id="3.30.300.30">
    <property type="match status" value="1"/>
</dbReference>
<feature type="domain" description="AMP-binding enzyme C-terminal" evidence="21">
    <location>
        <begin position="500"/>
        <end position="581"/>
    </location>
</feature>